<accession>A0A8C3I350</accession>
<proteinExistence type="predicted"/>
<dbReference type="Proteomes" id="UP000694380">
    <property type="component" value="Unplaced"/>
</dbReference>
<reference evidence="1" key="1">
    <citation type="submission" date="2025-08" db="UniProtKB">
        <authorList>
            <consortium name="Ensembl"/>
        </authorList>
    </citation>
    <scope>IDENTIFICATION</scope>
</reference>
<keyword evidence="2" id="KW-1185">Reference proteome</keyword>
<name>A0A8C3I350_CHRPI</name>
<evidence type="ECO:0000313" key="2">
    <source>
        <dbReference type="Proteomes" id="UP000694380"/>
    </source>
</evidence>
<reference evidence="1" key="2">
    <citation type="submission" date="2025-09" db="UniProtKB">
        <authorList>
            <consortium name="Ensembl"/>
        </authorList>
    </citation>
    <scope>IDENTIFICATION</scope>
</reference>
<dbReference type="Ensembl" id="ENSCPBT00000032545.1">
    <property type="protein sequence ID" value="ENSCPBP00000027657.1"/>
    <property type="gene ID" value="ENSCPBG00000019543.1"/>
</dbReference>
<sequence length="76" mass="8768">MLKPWKESQQCNNQTNFDERQYKNPIKGSFLSWIHLLHNDPQSCRLTNRLGGPLSPLLFNIALEMLATQIKGCVKI</sequence>
<evidence type="ECO:0008006" key="3">
    <source>
        <dbReference type="Google" id="ProtNLM"/>
    </source>
</evidence>
<protein>
    <recommendedName>
        <fullName evidence="3">Reverse transcriptase domain-containing protein</fullName>
    </recommendedName>
</protein>
<dbReference type="AlphaFoldDB" id="A0A8C3I350"/>
<organism evidence="1 2">
    <name type="scientific">Chrysemys picta bellii</name>
    <name type="common">Western painted turtle</name>
    <name type="synonym">Emys bellii</name>
    <dbReference type="NCBI Taxonomy" id="8478"/>
    <lineage>
        <taxon>Eukaryota</taxon>
        <taxon>Metazoa</taxon>
        <taxon>Chordata</taxon>
        <taxon>Craniata</taxon>
        <taxon>Vertebrata</taxon>
        <taxon>Euteleostomi</taxon>
        <taxon>Archelosauria</taxon>
        <taxon>Testudinata</taxon>
        <taxon>Testudines</taxon>
        <taxon>Cryptodira</taxon>
        <taxon>Durocryptodira</taxon>
        <taxon>Testudinoidea</taxon>
        <taxon>Emydidae</taxon>
        <taxon>Chrysemys</taxon>
    </lineage>
</organism>
<evidence type="ECO:0000313" key="1">
    <source>
        <dbReference type="Ensembl" id="ENSCPBP00000027657.1"/>
    </source>
</evidence>